<feature type="compositionally biased region" description="Polar residues" evidence="4">
    <location>
        <begin position="233"/>
        <end position="248"/>
    </location>
</feature>
<gene>
    <name evidence="5" type="ORF">CTOB1V02_LOCUS11792</name>
</gene>
<dbReference type="InterPro" id="IPR046342">
    <property type="entry name" value="CBS_dom_sf"/>
</dbReference>
<feature type="compositionally biased region" description="Basic and acidic residues" evidence="4">
    <location>
        <begin position="253"/>
        <end position="262"/>
    </location>
</feature>
<dbReference type="SUPFAM" id="SSF54631">
    <property type="entry name" value="CBS-domain pair"/>
    <property type="match status" value="1"/>
</dbReference>
<dbReference type="PANTHER" id="PTHR45720:SF10">
    <property type="entry name" value="CHLORIDE CHANNEL PROTEIN 2"/>
    <property type="match status" value="1"/>
</dbReference>
<reference evidence="5" key="1">
    <citation type="submission" date="2020-11" db="EMBL/GenBank/DDBJ databases">
        <authorList>
            <person name="Tran Van P."/>
        </authorList>
    </citation>
    <scope>NUCLEOTIDE SEQUENCE</scope>
</reference>
<feature type="region of interest" description="Disordered" evidence="4">
    <location>
        <begin position="184"/>
        <end position="268"/>
    </location>
</feature>
<dbReference type="EMBL" id="OB667416">
    <property type="protein sequence ID" value="CAD7233974.1"/>
    <property type="molecule type" value="Genomic_DNA"/>
</dbReference>
<dbReference type="Gene3D" id="3.10.580.10">
    <property type="entry name" value="CBS-domain"/>
    <property type="match status" value="1"/>
</dbReference>
<feature type="compositionally biased region" description="Polar residues" evidence="4">
    <location>
        <begin position="207"/>
        <end position="225"/>
    </location>
</feature>
<feature type="compositionally biased region" description="Polar residues" evidence="4">
    <location>
        <begin position="387"/>
        <end position="400"/>
    </location>
</feature>
<organism evidence="5">
    <name type="scientific">Cyprideis torosa</name>
    <dbReference type="NCBI Taxonomy" id="163714"/>
    <lineage>
        <taxon>Eukaryota</taxon>
        <taxon>Metazoa</taxon>
        <taxon>Ecdysozoa</taxon>
        <taxon>Arthropoda</taxon>
        <taxon>Crustacea</taxon>
        <taxon>Oligostraca</taxon>
        <taxon>Ostracoda</taxon>
        <taxon>Podocopa</taxon>
        <taxon>Podocopida</taxon>
        <taxon>Cytherocopina</taxon>
        <taxon>Cytheroidea</taxon>
        <taxon>Cytherideidae</taxon>
        <taxon>Cyprideis</taxon>
    </lineage>
</organism>
<evidence type="ECO:0000256" key="4">
    <source>
        <dbReference type="SAM" id="MobiDB-lite"/>
    </source>
</evidence>
<sequence>MTEFTISFSVAAYDILVEDFMVRNVKFIWNKITYREMKEVLKQTKKLKTLPIVDGKESMILLGSCKRASLIRELERHLGRERRLEVARKWGDIAKRQSEHLKDLWAHQHNVYATYHCQPSRSRPSRLHLPRIPRFWGAPSQQEKPQGNAIPVCPTIRIIEPSPQDKQMADLEILLKSSVASSSSADPVIRGSSGTFSTDPVIRESSKTSSADPVIRQSSEMSSTHPVIRRSSETSATETMIQGSSRTSAIDAGIRESSRTSEPDPMILVSSSTSATDAVILESSRTSETVPMIQGSSRTSATDAVILESSRASENVPIIQGSSSTSATDAVIRESSRTSSTDPMIRGSSRTSDPDPVVWRSSETSATGPMIQGLSDTSSGDPVIRGSSGNSSTAPGISSTNRDDRALDQQRIQTGSGDEADSAHDDEVFAPGHNTPLSSRSGYAPVHFTVGPPEEAREAIHRRDSRFKVVPTTEQIPAPAKYKKKNGMELVSEPDSFPRDSIIPLLMTIHSVPNPIHSLHDPIIPLLMTIHSAPNLIHSLHDSIIPLLMTRFIPLPIGFTPSMIR</sequence>
<protein>
    <submittedName>
        <fullName evidence="5">Uncharacterized protein</fullName>
    </submittedName>
</protein>
<keyword evidence="1" id="KW-0813">Transport</keyword>
<evidence type="ECO:0000256" key="3">
    <source>
        <dbReference type="ARBA" id="ARBA00023214"/>
    </source>
</evidence>
<evidence type="ECO:0000256" key="2">
    <source>
        <dbReference type="ARBA" id="ARBA00023065"/>
    </source>
</evidence>
<name>A0A7R8WLF2_9CRUS</name>
<dbReference type="GO" id="GO:0005886">
    <property type="term" value="C:plasma membrane"/>
    <property type="evidence" value="ECO:0007669"/>
    <property type="project" value="TreeGrafter"/>
</dbReference>
<proteinExistence type="predicted"/>
<dbReference type="AlphaFoldDB" id="A0A7R8WLF2"/>
<feature type="region of interest" description="Disordered" evidence="4">
    <location>
        <begin position="317"/>
        <end position="446"/>
    </location>
</feature>
<keyword evidence="2" id="KW-0406">Ion transport</keyword>
<dbReference type="InterPro" id="IPR050970">
    <property type="entry name" value="Cl_channel_volt-gated"/>
</dbReference>
<accession>A0A7R8WLF2</accession>
<keyword evidence="3" id="KW-0868">Chloride</keyword>
<evidence type="ECO:0000256" key="1">
    <source>
        <dbReference type="ARBA" id="ARBA00022448"/>
    </source>
</evidence>
<dbReference type="GO" id="GO:0005247">
    <property type="term" value="F:voltage-gated chloride channel activity"/>
    <property type="evidence" value="ECO:0007669"/>
    <property type="project" value="TreeGrafter"/>
</dbReference>
<dbReference type="OrthoDB" id="4564at2759"/>
<dbReference type="PANTHER" id="PTHR45720">
    <property type="entry name" value="CHLORIDE CHANNEL PROTEIN 2"/>
    <property type="match status" value="1"/>
</dbReference>
<evidence type="ECO:0000313" key="5">
    <source>
        <dbReference type="EMBL" id="CAD7233974.1"/>
    </source>
</evidence>